<proteinExistence type="predicted"/>
<reference evidence="3" key="1">
    <citation type="submission" date="2025-08" db="UniProtKB">
        <authorList>
            <consortium name="RefSeq"/>
        </authorList>
    </citation>
    <scope>IDENTIFICATION</scope>
    <source>
        <tissue evidence="3">Gonads</tissue>
    </source>
</reference>
<gene>
    <name evidence="3" type="primary">LOC106152897</name>
</gene>
<name>A0A1S3H9E5_LINAN</name>
<evidence type="ECO:0000313" key="3">
    <source>
        <dbReference type="RefSeq" id="XP_013382091.1"/>
    </source>
</evidence>
<dbReference type="RefSeq" id="XP_013382091.1">
    <property type="nucleotide sequence ID" value="XM_013526637.1"/>
</dbReference>
<evidence type="ECO:0000313" key="2">
    <source>
        <dbReference type="Proteomes" id="UP000085678"/>
    </source>
</evidence>
<feature type="signal peptide" evidence="1">
    <location>
        <begin position="1"/>
        <end position="21"/>
    </location>
</feature>
<dbReference type="GeneID" id="106152897"/>
<evidence type="ECO:0000256" key="1">
    <source>
        <dbReference type="SAM" id="SignalP"/>
    </source>
</evidence>
<accession>A0A1S3H9E5</accession>
<dbReference type="InParanoid" id="A0A1S3H9E5"/>
<keyword evidence="1" id="KW-0732">Signal</keyword>
<organism evidence="2 3">
    <name type="scientific">Lingula anatina</name>
    <name type="common">Brachiopod</name>
    <name type="synonym">Lingula unguis</name>
    <dbReference type="NCBI Taxonomy" id="7574"/>
    <lineage>
        <taxon>Eukaryota</taxon>
        <taxon>Metazoa</taxon>
        <taxon>Spiralia</taxon>
        <taxon>Lophotrochozoa</taxon>
        <taxon>Brachiopoda</taxon>
        <taxon>Linguliformea</taxon>
        <taxon>Lingulata</taxon>
        <taxon>Lingulida</taxon>
        <taxon>Linguloidea</taxon>
        <taxon>Lingulidae</taxon>
        <taxon>Lingula</taxon>
    </lineage>
</organism>
<dbReference type="KEGG" id="lak:106152897"/>
<dbReference type="Proteomes" id="UP000085678">
    <property type="component" value="Unplaced"/>
</dbReference>
<sequence length="465" mass="52101">MSCKLGVFLLVVLALNASSEAWLVSSFVPKIITSVIQKVTSKCPDYPDYTEICDLKKEVKSLQSAVQSKVNLRNSEYNRCKAKSDKLKEIQTEFGKVVELYKEITFRVHQMIFVAKMRGQYGNFDSSTPLAEMAEIKSTLEKLKKLKTDIDTGVEGFILDFLENQVSDIVGMVIPLPASDILGWFGISSNKDKQRKYRDELKKAKSDLQNSQTSVTRSLARVQSDCKLIDDSWPKIRAEISRSLKSVMTMGADLKEAFPDLGIKLRTLNTNIVNFITGGSYSEAKAKIMLNFVKWELKYMQEEFYPKLNNAMKDIFGTTDKDQLAKLIRIADDVAKQMKIDASLDAIMSTIAPIDATLSILDILRMQAKLFPKRKCYRIYPFAPARNNQKHPTYDVTTTQALYSIRDAIKNGLAFAPNTCAGVDAVRKVTLAKESQMTNALFNYLLKTIDPSTTCAPGVTGDICA</sequence>
<dbReference type="AlphaFoldDB" id="A0A1S3H9E5"/>
<feature type="chain" id="PRO_5010259051" evidence="1">
    <location>
        <begin position="22"/>
        <end position="465"/>
    </location>
</feature>
<protein>
    <submittedName>
        <fullName evidence="3">Uncharacterized protein LOC106152897</fullName>
    </submittedName>
</protein>
<keyword evidence="2" id="KW-1185">Reference proteome</keyword>